<dbReference type="PANTHER" id="PTHR11060:SF0">
    <property type="entry name" value="PROTEIN MEMO1"/>
    <property type="match status" value="1"/>
</dbReference>
<comment type="similarity">
    <text evidence="1">Belongs to the MEMO1 family.</text>
</comment>
<organism evidence="4">
    <name type="scientific">Echinostoma caproni</name>
    <dbReference type="NCBI Taxonomy" id="27848"/>
    <lineage>
        <taxon>Eukaryota</taxon>
        <taxon>Metazoa</taxon>
        <taxon>Spiralia</taxon>
        <taxon>Lophotrochozoa</taxon>
        <taxon>Platyhelminthes</taxon>
        <taxon>Trematoda</taxon>
        <taxon>Digenea</taxon>
        <taxon>Plagiorchiida</taxon>
        <taxon>Echinostomata</taxon>
        <taxon>Echinostomatoidea</taxon>
        <taxon>Echinostomatidae</taxon>
        <taxon>Echinostoma</taxon>
    </lineage>
</organism>
<dbReference type="Proteomes" id="UP000272942">
    <property type="component" value="Unassembled WGS sequence"/>
</dbReference>
<dbReference type="InterPro" id="IPR002737">
    <property type="entry name" value="MEMO1_fam"/>
</dbReference>
<reference evidence="2 3" key="2">
    <citation type="submission" date="2018-11" db="EMBL/GenBank/DDBJ databases">
        <authorList>
            <consortium name="Pathogen Informatics"/>
        </authorList>
    </citation>
    <scope>NUCLEOTIDE SEQUENCE [LARGE SCALE GENOMIC DNA]</scope>
    <source>
        <strain evidence="2 3">Egypt</strain>
    </source>
</reference>
<evidence type="ECO:0000313" key="2">
    <source>
        <dbReference type="EMBL" id="VDP75554.1"/>
    </source>
</evidence>
<reference evidence="4" key="1">
    <citation type="submission" date="2016-06" db="UniProtKB">
        <authorList>
            <consortium name="WormBaseParasite"/>
        </authorList>
    </citation>
    <scope>IDENTIFICATION</scope>
</reference>
<dbReference type="Pfam" id="PF01875">
    <property type="entry name" value="Memo"/>
    <property type="match status" value="1"/>
</dbReference>
<dbReference type="WBParaSite" id="ECPE_0000546801-mRNA-1">
    <property type="protein sequence ID" value="ECPE_0000546801-mRNA-1"/>
    <property type="gene ID" value="ECPE_0000546801"/>
</dbReference>
<keyword evidence="3" id="KW-1185">Reference proteome</keyword>
<proteinExistence type="inferred from homology"/>
<name>A0A183AES0_9TREM</name>
<dbReference type="AlphaFoldDB" id="A0A183AES0"/>
<dbReference type="NCBIfam" id="TIGR04336">
    <property type="entry name" value="AmmeMemoSam_B"/>
    <property type="match status" value="1"/>
</dbReference>
<evidence type="ECO:0000256" key="1">
    <source>
        <dbReference type="ARBA" id="ARBA00006315"/>
    </source>
</evidence>
<evidence type="ECO:0000313" key="3">
    <source>
        <dbReference type="Proteomes" id="UP000272942"/>
    </source>
</evidence>
<dbReference type="PANTHER" id="PTHR11060">
    <property type="entry name" value="PROTEIN MEMO1"/>
    <property type="match status" value="1"/>
</dbReference>
<protein>
    <submittedName>
        <fullName evidence="4">DNA helicase</fullName>
    </submittedName>
</protein>
<sequence>MKAIEKLKPDEFTAYLQQYSNTICGRRGISVLLNAVQTLRDRGQGYWQMQFLKYAQSSHCESMNDSSVSYAAGALTVN</sequence>
<dbReference type="OrthoDB" id="417112at2759"/>
<accession>A0A183AES0</accession>
<gene>
    <name evidence="2" type="ORF">ECPE_LOCUS5455</name>
</gene>
<dbReference type="Gene3D" id="3.40.830.10">
    <property type="entry name" value="LigB-like"/>
    <property type="match status" value="1"/>
</dbReference>
<evidence type="ECO:0000313" key="4">
    <source>
        <dbReference type="WBParaSite" id="ECPE_0000546801-mRNA-1"/>
    </source>
</evidence>
<dbReference type="EMBL" id="UZAN01042307">
    <property type="protein sequence ID" value="VDP75554.1"/>
    <property type="molecule type" value="Genomic_DNA"/>
</dbReference>